<feature type="compositionally biased region" description="Basic residues" evidence="1">
    <location>
        <begin position="60"/>
        <end position="74"/>
    </location>
</feature>
<organism evidence="3 4">
    <name type="scientific">Cimex lectularius</name>
    <name type="common">Bed bug</name>
    <name type="synonym">Acanthia lectularia</name>
    <dbReference type="NCBI Taxonomy" id="79782"/>
    <lineage>
        <taxon>Eukaryota</taxon>
        <taxon>Metazoa</taxon>
        <taxon>Ecdysozoa</taxon>
        <taxon>Arthropoda</taxon>
        <taxon>Hexapoda</taxon>
        <taxon>Insecta</taxon>
        <taxon>Pterygota</taxon>
        <taxon>Neoptera</taxon>
        <taxon>Paraneoptera</taxon>
        <taxon>Hemiptera</taxon>
        <taxon>Heteroptera</taxon>
        <taxon>Panheteroptera</taxon>
        <taxon>Cimicomorpha</taxon>
        <taxon>Cimicidae</taxon>
        <taxon>Cimex</taxon>
    </lineage>
</organism>
<keyword evidence="2" id="KW-1133">Transmembrane helix</keyword>
<feature type="region of interest" description="Disordered" evidence="1">
    <location>
        <begin position="60"/>
        <end position="84"/>
    </location>
</feature>
<dbReference type="OrthoDB" id="7399621at2759"/>
<accession>A0A8I6R6P4</accession>
<keyword evidence="2" id="KW-0472">Membrane</keyword>
<dbReference type="EnsemblMetazoa" id="XM_014384480.2">
    <property type="protein sequence ID" value="XP_014239966.1"/>
    <property type="gene ID" value="LOC106661221"/>
</dbReference>
<dbReference type="RefSeq" id="XP_014239966.1">
    <property type="nucleotide sequence ID" value="XM_014384480.2"/>
</dbReference>
<evidence type="ECO:0000313" key="4">
    <source>
        <dbReference type="Proteomes" id="UP000494040"/>
    </source>
</evidence>
<dbReference type="Proteomes" id="UP000494040">
    <property type="component" value="Unassembled WGS sequence"/>
</dbReference>
<dbReference type="KEGG" id="clec:106661221"/>
<dbReference type="GeneID" id="106661221"/>
<evidence type="ECO:0000256" key="1">
    <source>
        <dbReference type="SAM" id="MobiDB-lite"/>
    </source>
</evidence>
<sequence length="161" mass="18899">MAVPFNVPEEEAEERRVIRIPICEFIRQFIQPEISNLQPENPRPEGPVILVLPEAVLRARKAPAAPRRRRRRQEKHPQEMPQQHTLSLGIELRHVEEHTYQSVGQTKKRRRESKTSSFFSLLLPTPLPGSIWTTVIILVGWRILTRQRKRKLSCRMEHGHD</sequence>
<dbReference type="AlphaFoldDB" id="A0A8I6R6P4"/>
<keyword evidence="2" id="KW-0812">Transmembrane</keyword>
<reference evidence="3" key="1">
    <citation type="submission" date="2022-01" db="UniProtKB">
        <authorList>
            <consortium name="EnsemblMetazoa"/>
        </authorList>
    </citation>
    <scope>IDENTIFICATION</scope>
</reference>
<evidence type="ECO:0000256" key="2">
    <source>
        <dbReference type="SAM" id="Phobius"/>
    </source>
</evidence>
<feature type="transmembrane region" description="Helical" evidence="2">
    <location>
        <begin position="118"/>
        <end position="141"/>
    </location>
</feature>
<proteinExistence type="predicted"/>
<evidence type="ECO:0000313" key="3">
    <source>
        <dbReference type="EnsemblMetazoa" id="XP_014239966.1"/>
    </source>
</evidence>
<keyword evidence="4" id="KW-1185">Reference proteome</keyword>
<protein>
    <submittedName>
        <fullName evidence="3">Uncharacterized protein</fullName>
    </submittedName>
</protein>
<name>A0A8I6R6P4_CIMLE</name>